<evidence type="ECO:0000313" key="2">
    <source>
        <dbReference type="Proteomes" id="UP000177078"/>
    </source>
</evidence>
<accession>A0A1G2RFC4</accession>
<dbReference type="AlphaFoldDB" id="A0A1G2RFC4"/>
<dbReference type="STRING" id="1802457.A3F15_00295"/>
<name>A0A1G2RFC4_9BACT</name>
<sequence>MSILPIKILVPNKRKFQEISLLIDRPEFEKEIVKLIRKWRNKSPKETETQYQRALRASLKKLKLPTSFYELLSDCVRFGTLWKNYDLSLLGLMRFLEVLDESRKSKTLVILERDRDWYWRNRNGEGYGKIAQKDRVERHTVIEAVKRYKRMTGNR</sequence>
<protein>
    <submittedName>
        <fullName evidence="1">Uncharacterized protein</fullName>
    </submittedName>
</protein>
<evidence type="ECO:0000313" key="1">
    <source>
        <dbReference type="EMBL" id="OHA70972.1"/>
    </source>
</evidence>
<reference evidence="1 2" key="1">
    <citation type="journal article" date="2016" name="Nat. Commun.">
        <title>Thousands of microbial genomes shed light on interconnected biogeochemical processes in an aquifer system.</title>
        <authorList>
            <person name="Anantharaman K."/>
            <person name="Brown C.T."/>
            <person name="Hug L.A."/>
            <person name="Sharon I."/>
            <person name="Castelle C.J."/>
            <person name="Probst A.J."/>
            <person name="Thomas B.C."/>
            <person name="Singh A."/>
            <person name="Wilkins M.J."/>
            <person name="Karaoz U."/>
            <person name="Brodie E.L."/>
            <person name="Williams K.H."/>
            <person name="Hubbard S.S."/>
            <person name="Banfield J.F."/>
        </authorList>
    </citation>
    <scope>NUCLEOTIDE SEQUENCE [LARGE SCALE GENOMIC DNA]</scope>
</reference>
<organism evidence="1 2">
    <name type="scientific">Candidatus Wildermuthbacteria bacterium RIFCSPHIGHO2_12_FULL_40_12</name>
    <dbReference type="NCBI Taxonomy" id="1802457"/>
    <lineage>
        <taxon>Bacteria</taxon>
        <taxon>Candidatus Wildermuthiibacteriota</taxon>
    </lineage>
</organism>
<gene>
    <name evidence="1" type="ORF">A3F15_00295</name>
</gene>
<proteinExistence type="predicted"/>
<comment type="caution">
    <text evidence="1">The sequence shown here is derived from an EMBL/GenBank/DDBJ whole genome shotgun (WGS) entry which is preliminary data.</text>
</comment>
<dbReference type="Proteomes" id="UP000177078">
    <property type="component" value="Unassembled WGS sequence"/>
</dbReference>
<dbReference type="EMBL" id="MHUC01000014">
    <property type="protein sequence ID" value="OHA70972.1"/>
    <property type="molecule type" value="Genomic_DNA"/>
</dbReference>